<evidence type="ECO:0000313" key="5">
    <source>
        <dbReference type="EMBL" id="VDZ57906.1"/>
    </source>
</evidence>
<evidence type="ECO:0000256" key="2">
    <source>
        <dbReference type="ARBA" id="ARBA00023125"/>
    </source>
</evidence>
<dbReference type="Proteomes" id="UP000281391">
    <property type="component" value="Chromosome"/>
</dbReference>
<sequence>MAQMGRPRSFDRQQAIEQAMHLFWEQGYESTSLSQLKASIGGGISAPSFYAAFGSKEALFNEAVQCYLASYARVTACLWDDALAPREAVELALRQSTTMQCEPGHPKGCMVAFGVMSAPTPAHADVAKPLAESRARTYGGFIRCVERAIAAGELTASTDARALATVFNSFLLGISTSARDGVDVATFQGAIAEVMKVWDALRKQA</sequence>
<dbReference type="SUPFAM" id="SSF48498">
    <property type="entry name" value="Tetracyclin repressor-like, C-terminal domain"/>
    <property type="match status" value="1"/>
</dbReference>
<evidence type="ECO:0000256" key="3">
    <source>
        <dbReference type="ARBA" id="ARBA00023163"/>
    </source>
</evidence>
<dbReference type="SUPFAM" id="SSF46689">
    <property type="entry name" value="Homeodomain-like"/>
    <property type="match status" value="1"/>
</dbReference>
<proteinExistence type="predicted"/>
<dbReference type="Pfam" id="PF00440">
    <property type="entry name" value="TetR_N"/>
    <property type="match status" value="1"/>
</dbReference>
<dbReference type="PANTHER" id="PTHR47506:SF1">
    <property type="entry name" value="HTH-TYPE TRANSCRIPTIONAL REGULATOR YJDC"/>
    <property type="match status" value="1"/>
</dbReference>
<dbReference type="Gene3D" id="1.10.10.60">
    <property type="entry name" value="Homeodomain-like"/>
    <property type="match status" value="1"/>
</dbReference>
<dbReference type="KEGG" id="sof:NCTC11214_02603"/>
<dbReference type="InterPro" id="IPR001647">
    <property type="entry name" value="HTH_TetR"/>
</dbReference>
<reference evidence="5 6" key="1">
    <citation type="submission" date="2018-12" db="EMBL/GenBank/DDBJ databases">
        <authorList>
            <consortium name="Pathogen Informatics"/>
        </authorList>
    </citation>
    <scope>NUCLEOTIDE SEQUENCE [LARGE SCALE GENOMIC DNA]</scope>
    <source>
        <strain evidence="5 6">NCTC11214</strain>
    </source>
</reference>
<dbReference type="InterPro" id="IPR011075">
    <property type="entry name" value="TetR_C"/>
</dbReference>
<dbReference type="AlphaFoldDB" id="A0A3S4FNQ6"/>
<keyword evidence="3" id="KW-0804">Transcription</keyword>
<dbReference type="Pfam" id="PF16925">
    <property type="entry name" value="TetR_C_13"/>
    <property type="match status" value="1"/>
</dbReference>
<accession>A0A3S4FNQ6</accession>
<organism evidence="5 6">
    <name type="scientific">Serratia odorifera</name>
    <dbReference type="NCBI Taxonomy" id="618"/>
    <lineage>
        <taxon>Bacteria</taxon>
        <taxon>Pseudomonadati</taxon>
        <taxon>Pseudomonadota</taxon>
        <taxon>Gammaproteobacteria</taxon>
        <taxon>Enterobacterales</taxon>
        <taxon>Yersiniaceae</taxon>
        <taxon>Serratia</taxon>
    </lineage>
</organism>
<dbReference type="InterPro" id="IPR009057">
    <property type="entry name" value="Homeodomain-like_sf"/>
</dbReference>
<evidence type="ECO:0000313" key="6">
    <source>
        <dbReference type="Proteomes" id="UP000281391"/>
    </source>
</evidence>
<evidence type="ECO:0000256" key="1">
    <source>
        <dbReference type="ARBA" id="ARBA00023015"/>
    </source>
</evidence>
<keyword evidence="1" id="KW-0805">Transcription regulation</keyword>
<dbReference type="GO" id="GO:0003677">
    <property type="term" value="F:DNA binding"/>
    <property type="evidence" value="ECO:0007669"/>
    <property type="project" value="UniProtKB-UniRule"/>
</dbReference>
<dbReference type="RefSeq" id="WP_004958804.1">
    <property type="nucleotide sequence ID" value="NZ_JAEKCK010000008.1"/>
</dbReference>
<dbReference type="PROSITE" id="PS50977">
    <property type="entry name" value="HTH_TETR_2"/>
    <property type="match status" value="1"/>
</dbReference>
<name>A0A3S4FNQ6_SEROD</name>
<keyword evidence="2 4" id="KW-0238">DNA-binding</keyword>
<dbReference type="PANTHER" id="PTHR47506">
    <property type="entry name" value="TRANSCRIPTIONAL REGULATORY PROTEIN"/>
    <property type="match status" value="1"/>
</dbReference>
<feature type="DNA-binding region" description="H-T-H motif" evidence="4">
    <location>
        <begin position="34"/>
        <end position="53"/>
    </location>
</feature>
<dbReference type="InterPro" id="IPR036271">
    <property type="entry name" value="Tet_transcr_reg_TetR-rel_C_sf"/>
</dbReference>
<protein>
    <submittedName>
        <fullName evidence="5">Bacterial regulatory proteins, tetR family</fullName>
    </submittedName>
</protein>
<gene>
    <name evidence="5" type="ORF">NCTC11214_02603</name>
</gene>
<dbReference type="EMBL" id="LR134117">
    <property type="protein sequence ID" value="VDZ57906.1"/>
    <property type="molecule type" value="Genomic_DNA"/>
</dbReference>
<evidence type="ECO:0000256" key="4">
    <source>
        <dbReference type="PROSITE-ProRule" id="PRU00335"/>
    </source>
</evidence>
<dbReference type="Gene3D" id="1.10.357.10">
    <property type="entry name" value="Tetracycline Repressor, domain 2"/>
    <property type="match status" value="1"/>
</dbReference>